<evidence type="ECO:0000256" key="1">
    <source>
        <dbReference type="SAM" id="MobiDB-lite"/>
    </source>
</evidence>
<proteinExistence type="predicted"/>
<evidence type="ECO:0000313" key="3">
    <source>
        <dbReference type="Proteomes" id="UP001161017"/>
    </source>
</evidence>
<organism evidence="2 3">
    <name type="scientific">Ramalina farinacea</name>
    <dbReference type="NCBI Taxonomy" id="258253"/>
    <lineage>
        <taxon>Eukaryota</taxon>
        <taxon>Fungi</taxon>
        <taxon>Dikarya</taxon>
        <taxon>Ascomycota</taxon>
        <taxon>Pezizomycotina</taxon>
        <taxon>Lecanoromycetes</taxon>
        <taxon>OSLEUM clade</taxon>
        <taxon>Lecanoromycetidae</taxon>
        <taxon>Lecanorales</taxon>
        <taxon>Lecanorineae</taxon>
        <taxon>Ramalinaceae</taxon>
        <taxon>Ramalina</taxon>
    </lineage>
</organism>
<feature type="compositionally biased region" description="Basic and acidic residues" evidence="1">
    <location>
        <begin position="97"/>
        <end position="113"/>
    </location>
</feature>
<name>A0AA43QS45_9LECA</name>
<dbReference type="Proteomes" id="UP001161017">
    <property type="component" value="Unassembled WGS sequence"/>
</dbReference>
<feature type="compositionally biased region" description="Basic and acidic residues" evidence="1">
    <location>
        <begin position="62"/>
        <end position="73"/>
    </location>
</feature>
<keyword evidence="3" id="KW-1185">Reference proteome</keyword>
<protein>
    <submittedName>
        <fullName evidence="2">Uncharacterized protein</fullName>
    </submittedName>
</protein>
<dbReference type="EMBL" id="JAPUFD010000011">
    <property type="protein sequence ID" value="MDI1490136.1"/>
    <property type="molecule type" value="Genomic_DNA"/>
</dbReference>
<reference evidence="2" key="1">
    <citation type="journal article" date="2023" name="Genome Biol. Evol.">
        <title>First Whole Genome Sequence and Flow Cytometry Genome Size Data for the Lichen-Forming Fungus Ramalina farinacea (Ascomycota).</title>
        <authorList>
            <person name="Llewellyn T."/>
            <person name="Mian S."/>
            <person name="Hill R."/>
            <person name="Leitch I.J."/>
            <person name="Gaya E."/>
        </authorList>
    </citation>
    <scope>NUCLEOTIDE SEQUENCE</scope>
    <source>
        <strain evidence="2">LIQ254RAFAR</strain>
    </source>
</reference>
<feature type="compositionally biased region" description="Basic and acidic residues" evidence="1">
    <location>
        <begin position="18"/>
        <end position="27"/>
    </location>
</feature>
<feature type="compositionally biased region" description="Low complexity" evidence="1">
    <location>
        <begin position="159"/>
        <end position="173"/>
    </location>
</feature>
<accession>A0AA43QS45</accession>
<feature type="region of interest" description="Disordered" evidence="1">
    <location>
        <begin position="1"/>
        <end position="221"/>
    </location>
</feature>
<gene>
    <name evidence="2" type="ORF">OHK93_001336</name>
</gene>
<feature type="compositionally biased region" description="Basic and acidic residues" evidence="1">
    <location>
        <begin position="200"/>
        <end position="221"/>
    </location>
</feature>
<evidence type="ECO:0000313" key="2">
    <source>
        <dbReference type="EMBL" id="MDI1490136.1"/>
    </source>
</evidence>
<dbReference type="AlphaFoldDB" id="A0AA43QS45"/>
<comment type="caution">
    <text evidence="2">The sequence shown here is derived from an EMBL/GenBank/DDBJ whole genome shotgun (WGS) entry which is preliminary data.</text>
</comment>
<sequence length="221" mass="23466">MSASPEVPKSPTLLPPHKGTEIEDAGAHEFSGSEAEDDDVFSDAQEDRASNAAPSSPIPMTRVEKVDDRESHGEVPGTPAWKLRTQDAVPDEVEIVPEGHARSRASSHIERSETPGGTPIPRTIVDKVDPTSPSHGDVPGTPAHTKRSADAIPDIIRPASEQSSEASAAEAASNTPVPRTMITRVDSKPSHGEVPGTEAYDLRKGDARPDVVERKADKPSE</sequence>